<dbReference type="Proteomes" id="UP000460272">
    <property type="component" value="Unassembled WGS sequence"/>
</dbReference>
<dbReference type="GO" id="GO:0005886">
    <property type="term" value="C:plasma membrane"/>
    <property type="evidence" value="ECO:0007669"/>
    <property type="project" value="UniProtKB-SubCell"/>
</dbReference>
<comment type="caution">
    <text evidence="9">The sequence shown here is derived from an EMBL/GenBank/DDBJ whole genome shotgun (WGS) entry which is preliminary data.</text>
</comment>
<accession>A0A6P2BZE4</accession>
<feature type="domain" description="ABC transmembrane type-1" evidence="8">
    <location>
        <begin position="87"/>
        <end position="279"/>
    </location>
</feature>
<dbReference type="InterPro" id="IPR050901">
    <property type="entry name" value="BP-dep_ABC_trans_perm"/>
</dbReference>
<dbReference type="SUPFAM" id="SSF161098">
    <property type="entry name" value="MetI-like"/>
    <property type="match status" value="1"/>
</dbReference>
<evidence type="ECO:0000256" key="7">
    <source>
        <dbReference type="RuleBase" id="RU363032"/>
    </source>
</evidence>
<evidence type="ECO:0000256" key="6">
    <source>
        <dbReference type="ARBA" id="ARBA00023136"/>
    </source>
</evidence>
<keyword evidence="3" id="KW-1003">Cell membrane</keyword>
<evidence type="ECO:0000256" key="2">
    <source>
        <dbReference type="ARBA" id="ARBA00022448"/>
    </source>
</evidence>
<evidence type="ECO:0000313" key="10">
    <source>
        <dbReference type="Proteomes" id="UP000460272"/>
    </source>
</evidence>
<dbReference type="PROSITE" id="PS50928">
    <property type="entry name" value="ABC_TM1"/>
    <property type="match status" value="1"/>
</dbReference>
<feature type="transmembrane region" description="Helical" evidence="7">
    <location>
        <begin position="122"/>
        <end position="142"/>
    </location>
</feature>
<dbReference type="OrthoDB" id="9794684at2"/>
<evidence type="ECO:0000256" key="1">
    <source>
        <dbReference type="ARBA" id="ARBA00004651"/>
    </source>
</evidence>
<dbReference type="PANTHER" id="PTHR32243:SF18">
    <property type="entry name" value="INNER MEMBRANE ABC TRANSPORTER PERMEASE PROTEIN YCJP"/>
    <property type="match status" value="1"/>
</dbReference>
<dbReference type="AlphaFoldDB" id="A0A6P2BZE4"/>
<dbReference type="CDD" id="cd06261">
    <property type="entry name" value="TM_PBP2"/>
    <property type="match status" value="1"/>
</dbReference>
<gene>
    <name evidence="9" type="ORF">EAS64_19365</name>
</gene>
<dbReference type="GO" id="GO:0055085">
    <property type="term" value="P:transmembrane transport"/>
    <property type="evidence" value="ECO:0007669"/>
    <property type="project" value="InterPro"/>
</dbReference>
<organism evidence="9 10">
    <name type="scientific">Trebonia kvetii</name>
    <dbReference type="NCBI Taxonomy" id="2480626"/>
    <lineage>
        <taxon>Bacteria</taxon>
        <taxon>Bacillati</taxon>
        <taxon>Actinomycetota</taxon>
        <taxon>Actinomycetes</taxon>
        <taxon>Streptosporangiales</taxon>
        <taxon>Treboniaceae</taxon>
        <taxon>Trebonia</taxon>
    </lineage>
</organism>
<protein>
    <submittedName>
        <fullName evidence="9">Carbohydrate ABC transporter permease</fullName>
    </submittedName>
</protein>
<comment type="subcellular location">
    <subcellularLocation>
        <location evidence="1 7">Cell membrane</location>
        <topology evidence="1 7">Multi-pass membrane protein</topology>
    </subcellularLocation>
</comment>
<evidence type="ECO:0000256" key="5">
    <source>
        <dbReference type="ARBA" id="ARBA00022989"/>
    </source>
</evidence>
<dbReference type="EMBL" id="RPFW01000003">
    <property type="protein sequence ID" value="TVZ04519.1"/>
    <property type="molecule type" value="Genomic_DNA"/>
</dbReference>
<keyword evidence="5 7" id="KW-1133">Transmembrane helix</keyword>
<dbReference type="Gene3D" id="1.10.3720.10">
    <property type="entry name" value="MetI-like"/>
    <property type="match status" value="1"/>
</dbReference>
<dbReference type="PANTHER" id="PTHR32243">
    <property type="entry name" value="MALTOSE TRANSPORT SYSTEM PERMEASE-RELATED"/>
    <property type="match status" value="1"/>
</dbReference>
<feature type="transmembrane region" description="Helical" evidence="7">
    <location>
        <begin position="198"/>
        <end position="223"/>
    </location>
</feature>
<proteinExistence type="inferred from homology"/>
<keyword evidence="10" id="KW-1185">Reference proteome</keyword>
<keyword evidence="2 7" id="KW-0813">Transport</keyword>
<dbReference type="Pfam" id="PF00528">
    <property type="entry name" value="BPD_transp_1"/>
    <property type="match status" value="1"/>
</dbReference>
<sequence length="293" mass="31522">MITETKPAPRLRATAKPASLARRPLRTWFIAAAAYLIALIFLLPYLEMLVMAGRPNSELGDPTILPKHFTFTNFTTLWSGGGLGGSIGTSLQIAAGATVIVLLVALPAAYCTARRKFRGRTAFLLLVLATQMFQPAAMLVGIQREFTNFGVPPTLSLIIINAGFNLAFAVWILNAFFSSIPEELEEASMVDGLGRFGALLRITLPLAAPGIVTALIFTFISAWNEFLVALTLSLGQQPSQQPLTVAINQYIGEYSVDWGHLFAAGLVATVPVIILFAFIERRVVSGLTAGAVK</sequence>
<comment type="similarity">
    <text evidence="7">Belongs to the binding-protein-dependent transport system permease family.</text>
</comment>
<dbReference type="InterPro" id="IPR000515">
    <property type="entry name" value="MetI-like"/>
</dbReference>
<feature type="transmembrane region" description="Helical" evidence="7">
    <location>
        <begin position="91"/>
        <end position="110"/>
    </location>
</feature>
<keyword evidence="4 7" id="KW-0812">Transmembrane</keyword>
<evidence type="ECO:0000256" key="3">
    <source>
        <dbReference type="ARBA" id="ARBA00022475"/>
    </source>
</evidence>
<dbReference type="InterPro" id="IPR035906">
    <property type="entry name" value="MetI-like_sf"/>
</dbReference>
<evidence type="ECO:0000259" key="8">
    <source>
        <dbReference type="PROSITE" id="PS50928"/>
    </source>
</evidence>
<name>A0A6P2BZE4_9ACTN</name>
<feature type="transmembrane region" description="Helical" evidence="7">
    <location>
        <begin position="28"/>
        <end position="46"/>
    </location>
</feature>
<dbReference type="RefSeq" id="WP_145854557.1">
    <property type="nucleotide sequence ID" value="NZ_RPFW01000003.1"/>
</dbReference>
<evidence type="ECO:0000256" key="4">
    <source>
        <dbReference type="ARBA" id="ARBA00022692"/>
    </source>
</evidence>
<feature type="transmembrane region" description="Helical" evidence="7">
    <location>
        <begin position="258"/>
        <end position="279"/>
    </location>
</feature>
<evidence type="ECO:0000313" key="9">
    <source>
        <dbReference type="EMBL" id="TVZ04519.1"/>
    </source>
</evidence>
<keyword evidence="6 7" id="KW-0472">Membrane</keyword>
<feature type="transmembrane region" description="Helical" evidence="7">
    <location>
        <begin position="154"/>
        <end position="177"/>
    </location>
</feature>
<reference evidence="9 10" key="1">
    <citation type="submission" date="2018-11" db="EMBL/GenBank/DDBJ databases">
        <title>Trebonia kvetii gen.nov., sp.nov., a novel acidophilic actinobacterium, and proposal of the new actinobacterial family Treboniaceae fam. nov.</title>
        <authorList>
            <person name="Rapoport D."/>
            <person name="Sagova-Mareckova M."/>
            <person name="Sedlacek I."/>
            <person name="Provaznik J."/>
            <person name="Kralova S."/>
            <person name="Pavlinic D."/>
            <person name="Benes V."/>
            <person name="Kopecky J."/>
        </authorList>
    </citation>
    <scope>NUCLEOTIDE SEQUENCE [LARGE SCALE GENOMIC DNA]</scope>
    <source>
        <strain evidence="9 10">15Tr583</strain>
    </source>
</reference>